<dbReference type="SUPFAM" id="SSF89550">
    <property type="entry name" value="PHP domain-like"/>
    <property type="match status" value="1"/>
</dbReference>
<sequence>MEEHTNLGRYDLHTHTQASDGMQPPADNVRWAKEKGLAGVAITDHDTVAGLEEALEEGQRLGITVVPGVEISTRAGGKDIHILGYFMDYRNEVFLERLEKLRQARDTRNNLILSRLRSLGVEITLDEVVATMGRPLAPDESIGRPHMADTLVQKGYAKDMRDAFDRYLAEGAPGYVSVPRVEPAEAISWIREAGGVPVVAHPGLYGNDELVRSIVEEAKPAGLEVRHSDHDDAAESRYAAMAAHYGLIPTGGSDFHGARQGVIFHGDLGSRSVESQVVEELRKAAVGQK</sequence>
<protein>
    <submittedName>
        <fullName evidence="3">Metal-dependent phosphoesterase</fullName>
    </submittedName>
</protein>
<feature type="compositionally biased region" description="Basic and acidic residues" evidence="1">
    <location>
        <begin position="1"/>
        <end position="14"/>
    </location>
</feature>
<dbReference type="PATRIC" id="fig|159743.3.peg.5841"/>
<dbReference type="CDD" id="cd07438">
    <property type="entry name" value="PHP_HisPPase_AMP"/>
    <property type="match status" value="1"/>
</dbReference>
<organism evidence="3 4">
    <name type="scientific">Paenibacillus terrae</name>
    <dbReference type="NCBI Taxonomy" id="159743"/>
    <lineage>
        <taxon>Bacteria</taxon>
        <taxon>Bacillati</taxon>
        <taxon>Bacillota</taxon>
        <taxon>Bacilli</taxon>
        <taxon>Bacillales</taxon>
        <taxon>Paenibacillaceae</taxon>
        <taxon>Paenibacillus</taxon>
    </lineage>
</organism>
<dbReference type="SMART" id="SM00481">
    <property type="entry name" value="POLIIIAc"/>
    <property type="match status" value="1"/>
</dbReference>
<dbReference type="Proteomes" id="UP000032534">
    <property type="component" value="Unassembled WGS sequence"/>
</dbReference>
<dbReference type="GO" id="GO:0035312">
    <property type="term" value="F:5'-3' DNA exonuclease activity"/>
    <property type="evidence" value="ECO:0007669"/>
    <property type="project" value="TreeGrafter"/>
</dbReference>
<evidence type="ECO:0000313" key="4">
    <source>
        <dbReference type="Proteomes" id="UP000032534"/>
    </source>
</evidence>
<reference evidence="3 4" key="1">
    <citation type="submission" date="2014-11" db="EMBL/GenBank/DDBJ databases">
        <title>Draft Genome Sequences of Paenibacillus polymyxa NRRL B-30509 and Paenibacillus terrae NRRL B-30644, Strains from a Poultry Environment that Produce Tridecaptin A and Paenicidins.</title>
        <authorList>
            <person name="van Belkum M.J."/>
            <person name="Lohans C.T."/>
            <person name="Vederas J.C."/>
        </authorList>
    </citation>
    <scope>NUCLEOTIDE SEQUENCE [LARGE SCALE GENOMIC DNA]</scope>
    <source>
        <strain evidence="3 4">NRRL B-30644</strain>
    </source>
</reference>
<comment type="caution">
    <text evidence="3">The sequence shown here is derived from an EMBL/GenBank/DDBJ whole genome shotgun (WGS) entry which is preliminary data.</text>
</comment>
<dbReference type="PANTHER" id="PTHR42924">
    <property type="entry name" value="EXONUCLEASE"/>
    <property type="match status" value="1"/>
</dbReference>
<name>A0A0D7WUF1_9BACL</name>
<dbReference type="GO" id="GO:0004534">
    <property type="term" value="F:5'-3' RNA exonuclease activity"/>
    <property type="evidence" value="ECO:0007669"/>
    <property type="project" value="TreeGrafter"/>
</dbReference>
<dbReference type="InterPro" id="IPR003141">
    <property type="entry name" value="Pol/His_phosphatase_N"/>
</dbReference>
<dbReference type="Gene3D" id="3.20.20.140">
    <property type="entry name" value="Metal-dependent hydrolases"/>
    <property type="match status" value="1"/>
</dbReference>
<evidence type="ECO:0000313" key="3">
    <source>
        <dbReference type="EMBL" id="KJD42785.1"/>
    </source>
</evidence>
<evidence type="ECO:0000256" key="1">
    <source>
        <dbReference type="SAM" id="MobiDB-lite"/>
    </source>
</evidence>
<dbReference type="PANTHER" id="PTHR42924:SF3">
    <property type="entry name" value="POLYMERASE_HISTIDINOL PHOSPHATASE N-TERMINAL DOMAIN-CONTAINING PROTEIN"/>
    <property type="match status" value="1"/>
</dbReference>
<accession>A0A0D7WUF1</accession>
<dbReference type="Gene3D" id="1.10.150.650">
    <property type="match status" value="1"/>
</dbReference>
<feature type="domain" description="Polymerase/histidinol phosphatase N-terminal" evidence="2">
    <location>
        <begin position="10"/>
        <end position="75"/>
    </location>
</feature>
<dbReference type="OrthoDB" id="9804333at2"/>
<dbReference type="RefSeq" id="WP_044648893.1">
    <property type="nucleotide sequence ID" value="NZ_JTHP01000086.1"/>
</dbReference>
<dbReference type="InterPro" id="IPR004013">
    <property type="entry name" value="PHP_dom"/>
</dbReference>
<dbReference type="AlphaFoldDB" id="A0A0D7WUF1"/>
<keyword evidence="4" id="KW-1185">Reference proteome</keyword>
<dbReference type="EMBL" id="JTHP01000086">
    <property type="protein sequence ID" value="KJD42785.1"/>
    <property type="molecule type" value="Genomic_DNA"/>
</dbReference>
<proteinExistence type="predicted"/>
<dbReference type="Pfam" id="PF02811">
    <property type="entry name" value="PHP"/>
    <property type="match status" value="1"/>
</dbReference>
<dbReference type="InterPro" id="IPR052018">
    <property type="entry name" value="PHP_domain"/>
</dbReference>
<gene>
    <name evidence="3" type="ORF">QD47_26320</name>
</gene>
<evidence type="ECO:0000259" key="2">
    <source>
        <dbReference type="SMART" id="SM00481"/>
    </source>
</evidence>
<feature type="region of interest" description="Disordered" evidence="1">
    <location>
        <begin position="1"/>
        <end position="25"/>
    </location>
</feature>
<dbReference type="InterPro" id="IPR016195">
    <property type="entry name" value="Pol/histidinol_Pase-like"/>
</dbReference>